<dbReference type="OrthoDB" id="10264149at2759"/>
<evidence type="ECO:0000256" key="3">
    <source>
        <dbReference type="ARBA" id="ARBA00012169"/>
    </source>
</evidence>
<feature type="compositionally biased region" description="Low complexity" evidence="6">
    <location>
        <begin position="261"/>
        <end position="280"/>
    </location>
</feature>
<dbReference type="InterPro" id="IPR001263">
    <property type="entry name" value="PI3K_accessory_dom"/>
</dbReference>
<comment type="similarity">
    <text evidence="2">Belongs to the PI3/PI4-kinase family. Type III PI4K subfamily.</text>
</comment>
<evidence type="ECO:0000259" key="7">
    <source>
        <dbReference type="PROSITE" id="PS50290"/>
    </source>
</evidence>
<evidence type="ECO:0000313" key="10">
    <source>
        <dbReference type="Proteomes" id="UP000232875"/>
    </source>
</evidence>
<dbReference type="InterPro" id="IPR036940">
    <property type="entry name" value="PI3/4_kinase_cat_sf"/>
</dbReference>
<dbReference type="STRING" id="2020962.A0A2N1JAS1"/>
<dbReference type="InterPro" id="IPR015433">
    <property type="entry name" value="PI3/4_kinase"/>
</dbReference>
<dbReference type="InterPro" id="IPR049160">
    <property type="entry name" value="PI4KB-PIK1_PIK"/>
</dbReference>
<dbReference type="SMART" id="SM00146">
    <property type="entry name" value="PI3Kc"/>
    <property type="match status" value="1"/>
</dbReference>
<dbReference type="EMBL" id="KZ454991">
    <property type="protein sequence ID" value="PKI83592.1"/>
    <property type="molecule type" value="Genomic_DNA"/>
</dbReference>
<dbReference type="InterPro" id="IPR000403">
    <property type="entry name" value="PI3/4_kinase_cat_dom"/>
</dbReference>
<dbReference type="GO" id="GO:0046854">
    <property type="term" value="P:phosphatidylinositol phosphate biosynthetic process"/>
    <property type="evidence" value="ECO:0007669"/>
    <property type="project" value="InterPro"/>
</dbReference>
<dbReference type="FunFam" id="1.25.40.70:FF:000015">
    <property type="entry name" value="Related to PIK1-phosphatidylinositol 4-kinase"/>
    <property type="match status" value="1"/>
</dbReference>
<dbReference type="InterPro" id="IPR018936">
    <property type="entry name" value="PI3/4_kinase_CS"/>
</dbReference>
<dbReference type="PANTHER" id="PTHR10048:SF22">
    <property type="entry name" value="PHOSPHATIDYLINOSITOL 4-KINASE BETA"/>
    <property type="match status" value="1"/>
</dbReference>
<keyword evidence="4" id="KW-0808">Transferase</keyword>
<dbReference type="GO" id="GO:0048015">
    <property type="term" value="P:phosphatidylinositol-mediated signaling"/>
    <property type="evidence" value="ECO:0007669"/>
    <property type="project" value="TreeGrafter"/>
</dbReference>
<proteinExistence type="inferred from homology"/>
<evidence type="ECO:0000313" key="9">
    <source>
        <dbReference type="EMBL" id="PKI83592.1"/>
    </source>
</evidence>
<evidence type="ECO:0000256" key="4">
    <source>
        <dbReference type="ARBA" id="ARBA00022679"/>
    </source>
</evidence>
<evidence type="ECO:0000256" key="1">
    <source>
        <dbReference type="ARBA" id="ARBA00001686"/>
    </source>
</evidence>
<dbReference type="PROSITE" id="PS51545">
    <property type="entry name" value="PIK_HELICAL"/>
    <property type="match status" value="1"/>
</dbReference>
<evidence type="ECO:0000256" key="2">
    <source>
        <dbReference type="ARBA" id="ARBA00006209"/>
    </source>
</evidence>
<feature type="domain" description="PIK helical" evidence="8">
    <location>
        <begin position="1"/>
        <end position="118"/>
    </location>
</feature>
<gene>
    <name evidence="9" type="primary">PIK1</name>
    <name evidence="9" type="ORF">MVES_002701</name>
</gene>
<evidence type="ECO:0000259" key="8">
    <source>
        <dbReference type="PROSITE" id="PS51545"/>
    </source>
</evidence>
<comment type="catalytic activity">
    <reaction evidence="1">
        <text>a 1,2-diacyl-sn-glycero-3-phospho-(1D-myo-inositol) + ATP = a 1,2-diacyl-sn-glycero-3-phospho-(1D-myo-inositol 4-phosphate) + ADP + H(+)</text>
        <dbReference type="Rhea" id="RHEA:19877"/>
        <dbReference type="ChEBI" id="CHEBI:15378"/>
        <dbReference type="ChEBI" id="CHEBI:30616"/>
        <dbReference type="ChEBI" id="CHEBI:57880"/>
        <dbReference type="ChEBI" id="CHEBI:58178"/>
        <dbReference type="ChEBI" id="CHEBI:456216"/>
        <dbReference type="EC" id="2.7.1.67"/>
    </reaction>
</comment>
<dbReference type="SUPFAM" id="SSF48371">
    <property type="entry name" value="ARM repeat"/>
    <property type="match status" value="1"/>
</dbReference>
<dbReference type="PROSITE" id="PS00916">
    <property type="entry name" value="PI3_4_KINASE_2"/>
    <property type="match status" value="1"/>
</dbReference>
<dbReference type="GO" id="GO:0004430">
    <property type="term" value="F:1-phosphatidylinositol 4-kinase activity"/>
    <property type="evidence" value="ECO:0007669"/>
    <property type="project" value="UniProtKB-EC"/>
</dbReference>
<dbReference type="Gene3D" id="1.25.40.70">
    <property type="entry name" value="Phosphatidylinositol 3-kinase, accessory domain (PIK)"/>
    <property type="match status" value="1"/>
</dbReference>
<dbReference type="EC" id="2.7.1.67" evidence="3"/>
<dbReference type="GO" id="GO:0005737">
    <property type="term" value="C:cytoplasm"/>
    <property type="evidence" value="ECO:0007669"/>
    <property type="project" value="TreeGrafter"/>
</dbReference>
<sequence>MASLLLRLFNSDYFSPHLALSYLRTYSDHVGITYYLISKLCEDFPQDQVEFYWPQYCHLLVTKPSASRALECFLLRKCEEDVHIALITLWYIQAQLADLADAPGSAAFRTCQRVYNRCQCILFEDPDPEAGTRPRSMLQRFLPHFEVRKRVRPENVSSALVGIGALLIGSPGCPSAGAYAGALALQQGRRAPEGIEAHEPWIPETDTLLAEPLLAPPPSLVHVTPPKEHDFVRDAFGQEERTRPIPVAASASTPALPSKPSPKYTTASSSSVSDAPAPDANSYSVAVRKQYLRTHYGRTVTQFLQALQDITQRLQPLPKPARLSALRAELTALNHKLPTELCFPTWCAGTPKENMPHERHHRVVRISASEAVVLNSADRVPYLIHVEVLCNDLDFDPTRRYNRELLQWLIGNTAGHAAPLLLPRKDTQAPRVAETVQERPPSPARSEEMDLTEQMYGSDLAAFGAETADGDGDEGMGEKNHALDNEAWRHAESGPNQRVPFSMDEYAERMRTAAVMLAQLNGNTSTRQVMAHIPATRAPQSWSSWIIGTPAAPDDEVRASAAAAHVLSMDTNKIRQRIMDEMAALEEERMERMKQGALSFGRRKRNKFSAEDESAVYRAVNKEDPSAAYFRESWTTKKERIRSLSPYGHLPTWDLFSVIVKTGADLRQEQFAVQLIQEFKRVWQDCGSRCWVHYFRIVVLSESGGLIETIKDAVSVHSIKKEAYMSQMEGNAIASFSLYDHFVQTYGEPHTPRFRRARRNFTESLAGYAIVSYLLQIKDRHNGNILVDTEGHLIHIDFGFILGISPGGVGFEAAPFKLPREYIDIMGGMESDGFEDFRTLMRQGFRDVRKHAERFIVLVELMQKDSKLPCFALRDLAVANLRDRFQLTLTAEQCNEFVDRLILSSAGSAFTRLYDQYQNFTQQIL</sequence>
<dbReference type="Gene3D" id="3.30.1010.10">
    <property type="entry name" value="Phosphatidylinositol 3-kinase Catalytic Subunit, Chain A, domain 4"/>
    <property type="match status" value="1"/>
</dbReference>
<dbReference type="InterPro" id="IPR042236">
    <property type="entry name" value="PI3K_accessory_sf"/>
</dbReference>
<evidence type="ECO:0000256" key="6">
    <source>
        <dbReference type="SAM" id="MobiDB-lite"/>
    </source>
</evidence>
<evidence type="ECO:0000256" key="5">
    <source>
        <dbReference type="ARBA" id="ARBA00022777"/>
    </source>
</evidence>
<dbReference type="Proteomes" id="UP000232875">
    <property type="component" value="Unassembled WGS sequence"/>
</dbReference>
<dbReference type="PROSITE" id="PS50290">
    <property type="entry name" value="PI3_4_KINASE_3"/>
    <property type="match status" value="1"/>
</dbReference>
<dbReference type="InterPro" id="IPR011009">
    <property type="entry name" value="Kinase-like_dom_sf"/>
</dbReference>
<organism evidence="9 10">
    <name type="scientific">Malassezia vespertilionis</name>
    <dbReference type="NCBI Taxonomy" id="2020962"/>
    <lineage>
        <taxon>Eukaryota</taxon>
        <taxon>Fungi</taxon>
        <taxon>Dikarya</taxon>
        <taxon>Basidiomycota</taxon>
        <taxon>Ustilaginomycotina</taxon>
        <taxon>Malasseziomycetes</taxon>
        <taxon>Malasseziales</taxon>
        <taxon>Malasseziaceae</taxon>
        <taxon>Malassezia</taxon>
    </lineage>
</organism>
<feature type="region of interest" description="Disordered" evidence="6">
    <location>
        <begin position="243"/>
        <end position="280"/>
    </location>
</feature>
<dbReference type="SUPFAM" id="SSF56112">
    <property type="entry name" value="Protein kinase-like (PK-like)"/>
    <property type="match status" value="1"/>
</dbReference>
<dbReference type="FunFam" id="1.10.1070.11:FF:000016">
    <property type="entry name" value="PIK1p Phosphatidylinositol 4-kinase"/>
    <property type="match status" value="1"/>
</dbReference>
<feature type="domain" description="PI3K/PI4K catalytic" evidence="7">
    <location>
        <begin position="635"/>
        <end position="910"/>
    </location>
</feature>
<dbReference type="Pfam" id="PF21245">
    <property type="entry name" value="PI4KB-PIK1_PIK"/>
    <property type="match status" value="1"/>
</dbReference>
<dbReference type="PANTHER" id="PTHR10048">
    <property type="entry name" value="PHOSPHATIDYLINOSITOL KINASE"/>
    <property type="match status" value="1"/>
</dbReference>
<dbReference type="PROSITE" id="PS00915">
    <property type="entry name" value="PI3_4_KINASE_1"/>
    <property type="match status" value="1"/>
</dbReference>
<accession>A0A2N1JAS1</accession>
<dbReference type="InterPro" id="IPR016024">
    <property type="entry name" value="ARM-type_fold"/>
</dbReference>
<dbReference type="GO" id="GO:0016020">
    <property type="term" value="C:membrane"/>
    <property type="evidence" value="ECO:0007669"/>
    <property type="project" value="TreeGrafter"/>
</dbReference>
<dbReference type="Pfam" id="PF00454">
    <property type="entry name" value="PI3_PI4_kinase"/>
    <property type="match status" value="1"/>
</dbReference>
<keyword evidence="10" id="KW-1185">Reference proteome</keyword>
<dbReference type="CDD" id="cd05168">
    <property type="entry name" value="PI4Kc_III_beta"/>
    <property type="match status" value="1"/>
</dbReference>
<protein>
    <recommendedName>
        <fullName evidence="3">1-phosphatidylinositol 4-kinase</fullName>
        <ecNumber evidence="3">2.7.1.67</ecNumber>
    </recommendedName>
</protein>
<keyword evidence="5" id="KW-0418">Kinase</keyword>
<dbReference type="AlphaFoldDB" id="A0A2N1JAS1"/>
<reference evidence="9 10" key="1">
    <citation type="submission" date="2017-10" db="EMBL/GenBank/DDBJ databases">
        <title>A novel species of cold-tolerant Malassezia isolated from bats.</title>
        <authorList>
            <person name="Lorch J.M."/>
            <person name="Palmer J.M."/>
            <person name="Vanderwolf K.J."/>
            <person name="Schmidt K.Z."/>
            <person name="Verant M.L."/>
            <person name="Weller T.J."/>
            <person name="Blehert D.S."/>
        </authorList>
    </citation>
    <scope>NUCLEOTIDE SEQUENCE [LARGE SCALE GENOMIC DNA]</scope>
    <source>
        <strain evidence="9 10">NWHC:44797-103</strain>
    </source>
</reference>
<dbReference type="InterPro" id="IPR057754">
    <property type="entry name" value="PI4-kinase_beta/PIK1_cat"/>
</dbReference>
<name>A0A2N1JAS1_9BASI</name>
<dbReference type="Gene3D" id="1.10.1070.11">
    <property type="entry name" value="Phosphatidylinositol 3-/4-kinase, catalytic domain"/>
    <property type="match status" value="1"/>
</dbReference>
<feature type="region of interest" description="Disordered" evidence="6">
    <location>
        <begin position="429"/>
        <end position="449"/>
    </location>
</feature>